<evidence type="ECO:0000313" key="2">
    <source>
        <dbReference type="Proteomes" id="UP001283361"/>
    </source>
</evidence>
<gene>
    <name evidence="1" type="ORF">RRG08_055495</name>
</gene>
<accession>A0AAE0Z5Z5</accession>
<comment type="caution">
    <text evidence="1">The sequence shown here is derived from an EMBL/GenBank/DDBJ whole genome shotgun (WGS) entry which is preliminary data.</text>
</comment>
<proteinExistence type="predicted"/>
<name>A0AAE0Z5Z5_9GAST</name>
<dbReference type="EMBL" id="JAWDGP010004572">
    <property type="protein sequence ID" value="KAK3763353.1"/>
    <property type="molecule type" value="Genomic_DNA"/>
</dbReference>
<keyword evidence="2" id="KW-1185">Reference proteome</keyword>
<dbReference type="AlphaFoldDB" id="A0AAE0Z5Z5"/>
<dbReference type="Proteomes" id="UP001283361">
    <property type="component" value="Unassembled WGS sequence"/>
</dbReference>
<organism evidence="1 2">
    <name type="scientific">Elysia crispata</name>
    <name type="common">lettuce slug</name>
    <dbReference type="NCBI Taxonomy" id="231223"/>
    <lineage>
        <taxon>Eukaryota</taxon>
        <taxon>Metazoa</taxon>
        <taxon>Spiralia</taxon>
        <taxon>Lophotrochozoa</taxon>
        <taxon>Mollusca</taxon>
        <taxon>Gastropoda</taxon>
        <taxon>Heterobranchia</taxon>
        <taxon>Euthyneura</taxon>
        <taxon>Panpulmonata</taxon>
        <taxon>Sacoglossa</taxon>
        <taxon>Placobranchoidea</taxon>
        <taxon>Plakobranchidae</taxon>
        <taxon>Elysia</taxon>
    </lineage>
</organism>
<protein>
    <submittedName>
        <fullName evidence="1">Uncharacterized protein</fullName>
    </submittedName>
</protein>
<evidence type="ECO:0000313" key="1">
    <source>
        <dbReference type="EMBL" id="KAK3763353.1"/>
    </source>
</evidence>
<sequence length="128" mass="14573">MPIKRQTIKRCTHQAPRNWNGAIQSNIDEKEKAIVSLQFSCSVCHRSTHPSLLHYVLYITVHILVSLQFSCSVYHRSHPSLLHYVLYITVHILSHSSDLRRSRSSLADITVRILVSSDCDSSISPFTS</sequence>
<reference evidence="1" key="1">
    <citation type="journal article" date="2023" name="G3 (Bethesda)">
        <title>A reference genome for the long-term kleptoplast-retaining sea slug Elysia crispata morphotype clarki.</title>
        <authorList>
            <person name="Eastman K.E."/>
            <person name="Pendleton A.L."/>
            <person name="Shaikh M.A."/>
            <person name="Suttiyut T."/>
            <person name="Ogas R."/>
            <person name="Tomko P."/>
            <person name="Gavelis G."/>
            <person name="Widhalm J.R."/>
            <person name="Wisecaver J.H."/>
        </authorList>
    </citation>
    <scope>NUCLEOTIDE SEQUENCE</scope>
    <source>
        <strain evidence="1">ECLA1</strain>
    </source>
</reference>